<protein>
    <submittedName>
        <fullName evidence="4">GDSL-type esterase/lipase family protein</fullName>
    </submittedName>
</protein>
<gene>
    <name evidence="4" type="ORF">ACFFGN_28790</name>
</gene>
<evidence type="ECO:0000256" key="1">
    <source>
        <dbReference type="SAM" id="MobiDB-lite"/>
    </source>
</evidence>
<sequence>MRNRRPLLLGLASILLLPGVTPPATASLAPSAEVTPAAAAPAHGQAGRIAIWSGSLRGRNGTSPDTTVRNIARASVDATSLRIRIGNPYGDRALHLRAGSIGLQARIGEADLVPGSLRKLTFAGKRSITLDPGESAYSDPVALRVRAQQNVAISLYAPGAPINDQVFPPPTPNPPGSFLSLAGDHTGEPGDKAYPETNVGQNTSPGYHPGQFWWSDIVDARSAARGTIVALGDSNTSGHQAIGGGDRWTDLLARELNERAPGRQLAVANAGISGNTVSRQPNPYDPTGQCCGPPAVDRLHRDVFSVAGAKYVILFEGTNDLGGGASAPQAPASRVIAALREVADRSHARGLKVIGATLMPMCNDAGSFRETNRLAVNEFIRTSRIFDGLIDFDAAVRDPANPREIRPAFMADCYHPNAAGHAAMAAAIDTGLFR</sequence>
<feature type="region of interest" description="Disordered" evidence="1">
    <location>
        <begin position="170"/>
        <end position="197"/>
    </location>
</feature>
<dbReference type="InterPro" id="IPR053140">
    <property type="entry name" value="GDSL_Rv0518-like"/>
</dbReference>
<feature type="chain" id="PRO_5045848337" evidence="2">
    <location>
        <begin position="27"/>
        <end position="434"/>
    </location>
</feature>
<name>A0ABV6QVR2_9ACTN</name>
<dbReference type="Proteomes" id="UP001589890">
    <property type="component" value="Unassembled WGS sequence"/>
</dbReference>
<keyword evidence="2" id="KW-0732">Signal</keyword>
<dbReference type="EMBL" id="JBHLTC010000037">
    <property type="protein sequence ID" value="MFC0628101.1"/>
    <property type="molecule type" value="Genomic_DNA"/>
</dbReference>
<feature type="domain" description="SGNH hydrolase-type esterase" evidence="3">
    <location>
        <begin position="230"/>
        <end position="423"/>
    </location>
</feature>
<evidence type="ECO:0000313" key="4">
    <source>
        <dbReference type="EMBL" id="MFC0628101.1"/>
    </source>
</evidence>
<comment type="caution">
    <text evidence="4">The sequence shown here is derived from an EMBL/GenBank/DDBJ whole genome shotgun (WGS) entry which is preliminary data.</text>
</comment>
<dbReference type="RefSeq" id="WP_380053690.1">
    <property type="nucleotide sequence ID" value="NZ_JBHLTC010000037.1"/>
</dbReference>
<evidence type="ECO:0000259" key="3">
    <source>
        <dbReference type="Pfam" id="PF13472"/>
    </source>
</evidence>
<dbReference type="Gene3D" id="3.40.50.1110">
    <property type="entry name" value="SGNH hydrolase"/>
    <property type="match status" value="1"/>
</dbReference>
<evidence type="ECO:0000313" key="5">
    <source>
        <dbReference type="Proteomes" id="UP001589890"/>
    </source>
</evidence>
<feature type="compositionally biased region" description="Basic and acidic residues" evidence="1">
    <location>
        <begin position="185"/>
        <end position="194"/>
    </location>
</feature>
<keyword evidence="5" id="KW-1185">Reference proteome</keyword>
<dbReference type="PANTHER" id="PTHR43784">
    <property type="entry name" value="GDSL-LIKE LIPASE/ACYLHYDROLASE, PUTATIVE (AFU_ORTHOLOGUE AFUA_2G00820)-RELATED"/>
    <property type="match status" value="1"/>
</dbReference>
<dbReference type="InterPro" id="IPR036514">
    <property type="entry name" value="SGNH_hydro_sf"/>
</dbReference>
<feature type="signal peptide" evidence="2">
    <location>
        <begin position="1"/>
        <end position="26"/>
    </location>
</feature>
<reference evidence="4 5" key="1">
    <citation type="submission" date="2024-09" db="EMBL/GenBank/DDBJ databases">
        <authorList>
            <person name="Sun Q."/>
            <person name="Mori K."/>
        </authorList>
    </citation>
    <scope>NUCLEOTIDE SEQUENCE [LARGE SCALE GENOMIC DNA]</scope>
    <source>
        <strain evidence="4 5">CGMCC 1.15906</strain>
    </source>
</reference>
<evidence type="ECO:0000256" key="2">
    <source>
        <dbReference type="SAM" id="SignalP"/>
    </source>
</evidence>
<dbReference type="PANTHER" id="PTHR43784:SF2">
    <property type="entry name" value="GDSL-LIKE LIPASE_ACYLHYDROLASE, PUTATIVE (AFU_ORTHOLOGUE AFUA_2G00820)-RELATED"/>
    <property type="match status" value="1"/>
</dbReference>
<dbReference type="Pfam" id="PF13472">
    <property type="entry name" value="Lipase_GDSL_2"/>
    <property type="match status" value="1"/>
</dbReference>
<proteinExistence type="predicted"/>
<accession>A0ABV6QVR2</accession>
<dbReference type="SUPFAM" id="SSF52266">
    <property type="entry name" value="SGNH hydrolase"/>
    <property type="match status" value="1"/>
</dbReference>
<organism evidence="4 5">
    <name type="scientific">Kribbella deserti</name>
    <dbReference type="NCBI Taxonomy" id="1926257"/>
    <lineage>
        <taxon>Bacteria</taxon>
        <taxon>Bacillati</taxon>
        <taxon>Actinomycetota</taxon>
        <taxon>Actinomycetes</taxon>
        <taxon>Propionibacteriales</taxon>
        <taxon>Kribbellaceae</taxon>
        <taxon>Kribbella</taxon>
    </lineage>
</organism>
<dbReference type="InterPro" id="IPR013830">
    <property type="entry name" value="SGNH_hydro"/>
</dbReference>